<feature type="transmembrane region" description="Helical" evidence="8">
    <location>
        <begin position="220"/>
        <end position="240"/>
    </location>
</feature>
<feature type="transmembrane region" description="Helical" evidence="8">
    <location>
        <begin position="352"/>
        <end position="375"/>
    </location>
</feature>
<name>R4KE71_CLOPA</name>
<dbReference type="PATRIC" id="fig|86416.3.peg.4117"/>
<evidence type="ECO:0000256" key="1">
    <source>
        <dbReference type="ARBA" id="ARBA00004651"/>
    </source>
</evidence>
<evidence type="ECO:0000256" key="5">
    <source>
        <dbReference type="ARBA" id="ARBA00022989"/>
    </source>
</evidence>
<feature type="transmembrane region" description="Helical" evidence="8">
    <location>
        <begin position="131"/>
        <end position="153"/>
    </location>
</feature>
<feature type="transmembrane region" description="Helical" evidence="8">
    <location>
        <begin position="452"/>
        <end position="475"/>
    </location>
</feature>
<feature type="transmembrane region" description="Helical" evidence="8">
    <location>
        <begin position="98"/>
        <end position="119"/>
    </location>
</feature>
<sequence>MNTKKSNIIIALMVAMFLGAVEGTVVTTAVPTIVKELNGFSEISLVFSMYLLTSAISTPIYGKLSDLYGRKNTLTSGIIIFLIGSSLCGFSQTMYDLIVFRAIQGIGAGAIFTVTYTIVGDLFTLSERARVQGWLSTVWGIASIGGPFLGGFLIQYLSWHWIFFINIPFGIMSIILLQKNLKESLEKSKITIDFLGIITLSLSIIIFLYGVFSISNTTKGYSMSLILSLVVTSIFLFIFYRVEKKAKEPIVPFEIFTKANIIANFISLLASAILIALDAYMPLYIQSVLGFSAVISGLAMAPVSVAWLLSSFILSKIIDVYGKKAMVCISSMVLFFSCILLGTLYLKASLTLVILYTSLMGFGFGGAFTTLTIIVQESVDYNKRGAATASNSLLRTIGQTVGVAVFGIVFNLNIIKYFYGLGIKNIDPNSLYNSNETKRGIPINEIRESLNYGMHVVFLILVAAAIIGLILSFMLPHNKISSTK</sequence>
<dbReference type="GO" id="GO:0005886">
    <property type="term" value="C:plasma membrane"/>
    <property type="evidence" value="ECO:0007669"/>
    <property type="project" value="UniProtKB-SubCell"/>
</dbReference>
<dbReference type="GO" id="GO:0022857">
    <property type="term" value="F:transmembrane transporter activity"/>
    <property type="evidence" value="ECO:0007669"/>
    <property type="project" value="InterPro"/>
</dbReference>
<dbReference type="STRING" id="86416.Clopa_4116"/>
<dbReference type="PANTHER" id="PTHR23501:SF191">
    <property type="entry name" value="VACUOLAR BASIC AMINO ACID TRANSPORTER 4"/>
    <property type="match status" value="1"/>
</dbReference>
<dbReference type="KEGG" id="cpas:Clopa_4116"/>
<feature type="transmembrane region" description="Helical" evidence="8">
    <location>
        <begin position="291"/>
        <end position="314"/>
    </location>
</feature>
<feature type="transmembrane region" description="Helical" evidence="8">
    <location>
        <begin position="39"/>
        <end position="61"/>
    </location>
</feature>
<dbReference type="SUPFAM" id="SSF103473">
    <property type="entry name" value="MFS general substrate transporter"/>
    <property type="match status" value="1"/>
</dbReference>
<evidence type="ECO:0000256" key="8">
    <source>
        <dbReference type="SAM" id="Phobius"/>
    </source>
</evidence>
<feature type="transmembrane region" description="Helical" evidence="8">
    <location>
        <begin position="159"/>
        <end position="178"/>
    </location>
</feature>
<dbReference type="Gene3D" id="1.20.1250.20">
    <property type="entry name" value="MFS general substrate transporter like domains"/>
    <property type="match status" value="1"/>
</dbReference>
<evidence type="ECO:0000256" key="4">
    <source>
        <dbReference type="ARBA" id="ARBA00022692"/>
    </source>
</evidence>
<evidence type="ECO:0000259" key="9">
    <source>
        <dbReference type="PROSITE" id="PS50850"/>
    </source>
</evidence>
<keyword evidence="5 8" id="KW-1133">Transmembrane helix</keyword>
<protein>
    <recommendedName>
        <fullName evidence="7">MFS-type drug efflux transporter P55</fullName>
    </recommendedName>
</protein>
<dbReference type="EMBL" id="CP003261">
    <property type="protein sequence ID" value="AGK98854.1"/>
    <property type="molecule type" value="Genomic_DNA"/>
</dbReference>
<evidence type="ECO:0000313" key="10">
    <source>
        <dbReference type="EMBL" id="AGK98854.1"/>
    </source>
</evidence>
<dbReference type="PROSITE" id="PS00217">
    <property type="entry name" value="SUGAR_TRANSPORT_2"/>
    <property type="match status" value="1"/>
</dbReference>
<proteinExistence type="predicted"/>
<dbReference type="PANTHER" id="PTHR23501">
    <property type="entry name" value="MAJOR FACILITATOR SUPERFAMILY"/>
    <property type="match status" value="1"/>
</dbReference>
<comment type="subcellular location">
    <subcellularLocation>
        <location evidence="1">Cell membrane</location>
        <topology evidence="1">Multi-pass membrane protein</topology>
    </subcellularLocation>
</comment>
<dbReference type="OrthoDB" id="102502at2"/>
<organism evidence="10 11">
    <name type="scientific">Clostridium pasteurianum BC1</name>
    <dbReference type="NCBI Taxonomy" id="86416"/>
    <lineage>
        <taxon>Bacteria</taxon>
        <taxon>Bacillati</taxon>
        <taxon>Bacillota</taxon>
        <taxon>Clostridia</taxon>
        <taxon>Eubacteriales</taxon>
        <taxon>Clostridiaceae</taxon>
        <taxon>Clostridium</taxon>
    </lineage>
</organism>
<dbReference type="CDD" id="cd17502">
    <property type="entry name" value="MFS_Azr1_MDR_like"/>
    <property type="match status" value="1"/>
</dbReference>
<gene>
    <name evidence="10" type="ORF">Clopa_4116</name>
</gene>
<evidence type="ECO:0000256" key="2">
    <source>
        <dbReference type="ARBA" id="ARBA00022448"/>
    </source>
</evidence>
<keyword evidence="2" id="KW-0813">Transport</keyword>
<evidence type="ECO:0000256" key="7">
    <source>
        <dbReference type="ARBA" id="ARBA00044273"/>
    </source>
</evidence>
<dbReference type="InterPro" id="IPR011701">
    <property type="entry name" value="MFS"/>
</dbReference>
<keyword evidence="11" id="KW-1185">Reference proteome</keyword>
<feature type="transmembrane region" description="Helical" evidence="8">
    <location>
        <begin position="326"/>
        <end position="346"/>
    </location>
</feature>
<accession>R4KE71</accession>
<keyword evidence="4 8" id="KW-0812">Transmembrane</keyword>
<feature type="transmembrane region" description="Helical" evidence="8">
    <location>
        <begin position="190"/>
        <end position="214"/>
    </location>
</feature>
<dbReference type="InterPro" id="IPR036259">
    <property type="entry name" value="MFS_trans_sf"/>
</dbReference>
<dbReference type="InterPro" id="IPR005829">
    <property type="entry name" value="Sugar_transporter_CS"/>
</dbReference>
<dbReference type="Gene3D" id="1.20.1720.10">
    <property type="entry name" value="Multidrug resistance protein D"/>
    <property type="match status" value="1"/>
</dbReference>
<feature type="transmembrane region" description="Helical" evidence="8">
    <location>
        <begin position="396"/>
        <end position="419"/>
    </location>
</feature>
<evidence type="ECO:0000313" key="11">
    <source>
        <dbReference type="Proteomes" id="UP000013523"/>
    </source>
</evidence>
<feature type="transmembrane region" description="Helical" evidence="8">
    <location>
        <begin position="73"/>
        <end position="92"/>
    </location>
</feature>
<dbReference type="eggNOG" id="COG0477">
    <property type="taxonomic scope" value="Bacteria"/>
</dbReference>
<dbReference type="Pfam" id="PF07690">
    <property type="entry name" value="MFS_1"/>
    <property type="match status" value="1"/>
</dbReference>
<keyword evidence="6 8" id="KW-0472">Membrane</keyword>
<dbReference type="InterPro" id="IPR020846">
    <property type="entry name" value="MFS_dom"/>
</dbReference>
<dbReference type="Proteomes" id="UP000013523">
    <property type="component" value="Chromosome"/>
</dbReference>
<dbReference type="FunFam" id="1.20.1720.10:FF:000004">
    <property type="entry name" value="EmrB/QacA family drug resistance transporter"/>
    <property type="match status" value="1"/>
</dbReference>
<feature type="domain" description="Major facilitator superfamily (MFS) profile" evidence="9">
    <location>
        <begin position="8"/>
        <end position="480"/>
    </location>
</feature>
<feature type="transmembrane region" description="Helical" evidence="8">
    <location>
        <begin position="261"/>
        <end position="285"/>
    </location>
</feature>
<evidence type="ECO:0000256" key="3">
    <source>
        <dbReference type="ARBA" id="ARBA00022475"/>
    </source>
</evidence>
<dbReference type="PROSITE" id="PS50850">
    <property type="entry name" value="MFS"/>
    <property type="match status" value="1"/>
</dbReference>
<reference evidence="10 11" key="1">
    <citation type="submission" date="2012-01" db="EMBL/GenBank/DDBJ databases">
        <title>Complete sequence of chromosome of Clostridium pasteurianum BC1.</title>
        <authorList>
            <consortium name="US DOE Joint Genome Institute"/>
            <person name="Lucas S."/>
            <person name="Han J."/>
            <person name="Lapidus A."/>
            <person name="Cheng J.-F."/>
            <person name="Goodwin L."/>
            <person name="Pitluck S."/>
            <person name="Peters L."/>
            <person name="Mikhailova N."/>
            <person name="Teshima H."/>
            <person name="Detter J.C."/>
            <person name="Han C."/>
            <person name="Tapia R."/>
            <person name="Land M."/>
            <person name="Hauser L."/>
            <person name="Kyrpides N."/>
            <person name="Ivanova N."/>
            <person name="Pagani I."/>
            <person name="Dunn J."/>
            <person name="Taghavi S."/>
            <person name="Francis A."/>
            <person name="van der Lelie D."/>
            <person name="Woyke T."/>
        </authorList>
    </citation>
    <scope>NUCLEOTIDE SEQUENCE [LARGE SCALE GENOMIC DNA]</scope>
    <source>
        <strain evidence="10 11">BC1</strain>
    </source>
</reference>
<evidence type="ECO:0000256" key="6">
    <source>
        <dbReference type="ARBA" id="ARBA00023136"/>
    </source>
</evidence>
<dbReference type="RefSeq" id="WP_015617129.1">
    <property type="nucleotide sequence ID" value="NC_021182.1"/>
</dbReference>
<dbReference type="AlphaFoldDB" id="R4KE71"/>
<dbReference type="PRINTS" id="PR01036">
    <property type="entry name" value="TCRTETB"/>
</dbReference>
<dbReference type="HOGENOM" id="CLU_000960_2_5_9"/>
<keyword evidence="3" id="KW-1003">Cell membrane</keyword>